<keyword evidence="4 8" id="KW-0812">Transmembrane</keyword>
<dbReference type="PRINTS" id="PR00173">
    <property type="entry name" value="EDTRNSPORT"/>
</dbReference>
<keyword evidence="3" id="KW-1003">Cell membrane</keyword>
<reference evidence="9 10" key="1">
    <citation type="submission" date="2019-02" db="EMBL/GenBank/DDBJ databases">
        <title>Genome analysis provides insights into bioremediation potentialities and Haloocin production by Natrinema altunense strain 4.1R isolated from Chott Douz in Tunisian desert.</title>
        <authorList>
            <person name="Najjari A."/>
            <person name="Youssef N."/>
            <person name="Ben Dhia O."/>
            <person name="Ferjani R."/>
            <person name="El Hidri D."/>
            <person name="Ouzari H.I."/>
            <person name="Cherif A."/>
        </authorList>
    </citation>
    <scope>NUCLEOTIDE SEQUENCE [LARGE SCALE GENOMIC DNA]</scope>
    <source>
        <strain evidence="9 10">4.1R</strain>
    </source>
</reference>
<dbReference type="RefSeq" id="WP_130171696.1">
    <property type="nucleotide sequence ID" value="NZ_SHMR01000009.1"/>
</dbReference>
<proteinExistence type="predicted"/>
<dbReference type="OrthoDB" id="3015at2157"/>
<dbReference type="EMBL" id="SHMR01000009">
    <property type="protein sequence ID" value="RZH66461.1"/>
    <property type="molecule type" value="Genomic_DNA"/>
</dbReference>
<feature type="transmembrane region" description="Helical" evidence="8">
    <location>
        <begin position="224"/>
        <end position="255"/>
    </location>
</feature>
<sequence length="441" mass="45965">MVSTNEKSYWRRYRSIPIVYRIGAAFVLGSLVGLLVGDPATTLQPLGDIFVRLLSMIVIPIVIFTLLMGIRRISPAQLGRIGGQVIALYAVMSAIAVFIGLAVANLVNPGSGLTLAEDVTVDPAETPDFAEVLIGIVPENPIGAMAEGDVLATIFFVIVFGLALLMLEETAEDDAVRRGVESIFDIVEAGTEALFKIVWGVMEYGVIGVFALMAAVFGEAGVDAIVPFALLIATLLAAILIHIGVVYLGGLIVVLTRQSPVAFLAGSKDAIVTALSIRSSSGTLPVTMADADDNLRIDESVYGFSLPLGATINMDGTAMYQGVVAIFAANLVGVQLTVVEQVTVVLIAVLASIGAGGVPGTGLIMLTLVLTQLGLPLEVVGFVAGVDPILDRLRTMTNVTGDLAVTTVVAHWNDAIDFSEGSWADPTRGLEIGGDTAAGDD</sequence>
<dbReference type="GO" id="GO:0046942">
    <property type="term" value="P:carboxylic acid transport"/>
    <property type="evidence" value="ECO:0007669"/>
    <property type="project" value="UniProtKB-ARBA"/>
</dbReference>
<feature type="transmembrane region" description="Helical" evidence="8">
    <location>
        <begin position="81"/>
        <end position="104"/>
    </location>
</feature>
<dbReference type="GO" id="GO:0015293">
    <property type="term" value="F:symporter activity"/>
    <property type="evidence" value="ECO:0007669"/>
    <property type="project" value="UniProtKB-KW"/>
</dbReference>
<dbReference type="AlphaFoldDB" id="A0A482XTJ0"/>
<evidence type="ECO:0000313" key="9">
    <source>
        <dbReference type="EMBL" id="RZH66461.1"/>
    </source>
</evidence>
<evidence type="ECO:0000256" key="6">
    <source>
        <dbReference type="ARBA" id="ARBA00022989"/>
    </source>
</evidence>
<gene>
    <name evidence="9" type="ORF">ELS17_17440</name>
</gene>
<dbReference type="PROSITE" id="PS00713">
    <property type="entry name" value="NA_DICARBOXYL_SYMP_1"/>
    <property type="match status" value="1"/>
</dbReference>
<evidence type="ECO:0000256" key="4">
    <source>
        <dbReference type="ARBA" id="ARBA00022692"/>
    </source>
</evidence>
<dbReference type="GO" id="GO:0005886">
    <property type="term" value="C:plasma membrane"/>
    <property type="evidence" value="ECO:0007669"/>
    <property type="project" value="UniProtKB-SubCell"/>
</dbReference>
<evidence type="ECO:0000256" key="7">
    <source>
        <dbReference type="ARBA" id="ARBA00023136"/>
    </source>
</evidence>
<dbReference type="PANTHER" id="PTHR42865">
    <property type="entry name" value="PROTON/GLUTAMATE-ASPARTATE SYMPORTER"/>
    <property type="match status" value="1"/>
</dbReference>
<evidence type="ECO:0000256" key="8">
    <source>
        <dbReference type="SAM" id="Phobius"/>
    </source>
</evidence>
<protein>
    <submittedName>
        <fullName evidence="9">Dicarboxylate/amino acid:cation symporter</fullName>
    </submittedName>
</protein>
<dbReference type="Proteomes" id="UP000292704">
    <property type="component" value="Unassembled WGS sequence"/>
</dbReference>
<comment type="subcellular location">
    <subcellularLocation>
        <location evidence="1">Cell membrane</location>
        <topology evidence="1">Multi-pass membrane protein</topology>
    </subcellularLocation>
</comment>
<feature type="transmembrane region" description="Helical" evidence="8">
    <location>
        <begin position="150"/>
        <end position="167"/>
    </location>
</feature>
<accession>A0A482XTJ0</accession>
<keyword evidence="5" id="KW-0769">Symport</keyword>
<evidence type="ECO:0000256" key="5">
    <source>
        <dbReference type="ARBA" id="ARBA00022847"/>
    </source>
</evidence>
<dbReference type="Gene3D" id="1.10.3860.10">
    <property type="entry name" value="Sodium:dicarboxylate symporter"/>
    <property type="match status" value="1"/>
</dbReference>
<evidence type="ECO:0000256" key="1">
    <source>
        <dbReference type="ARBA" id="ARBA00004651"/>
    </source>
</evidence>
<name>A0A482XTJ0_9EURY</name>
<dbReference type="InterPro" id="IPR036458">
    <property type="entry name" value="Na:dicarbo_symporter_sf"/>
</dbReference>
<keyword evidence="7 8" id="KW-0472">Membrane</keyword>
<keyword evidence="6 8" id="KW-1133">Transmembrane helix</keyword>
<dbReference type="InterPro" id="IPR001991">
    <property type="entry name" value="Na-dicarboxylate_symporter"/>
</dbReference>
<evidence type="ECO:0000313" key="10">
    <source>
        <dbReference type="Proteomes" id="UP000292704"/>
    </source>
</evidence>
<evidence type="ECO:0000256" key="2">
    <source>
        <dbReference type="ARBA" id="ARBA00022448"/>
    </source>
</evidence>
<feature type="transmembrane region" description="Helical" evidence="8">
    <location>
        <begin position="197"/>
        <end position="218"/>
    </location>
</feature>
<keyword evidence="2" id="KW-0813">Transport</keyword>
<feature type="transmembrane region" description="Helical" evidence="8">
    <location>
        <begin position="318"/>
        <end position="338"/>
    </location>
</feature>
<dbReference type="InterPro" id="IPR018107">
    <property type="entry name" value="Na-dicarboxylate_symporter_CS"/>
</dbReference>
<organism evidence="9 10">
    <name type="scientific">Natrinema altunense</name>
    <dbReference type="NCBI Taxonomy" id="222984"/>
    <lineage>
        <taxon>Archaea</taxon>
        <taxon>Methanobacteriati</taxon>
        <taxon>Methanobacteriota</taxon>
        <taxon>Stenosarchaea group</taxon>
        <taxon>Halobacteria</taxon>
        <taxon>Halobacteriales</taxon>
        <taxon>Natrialbaceae</taxon>
        <taxon>Natrinema</taxon>
    </lineage>
</organism>
<dbReference type="Pfam" id="PF00375">
    <property type="entry name" value="SDF"/>
    <property type="match status" value="1"/>
</dbReference>
<dbReference type="SUPFAM" id="SSF118215">
    <property type="entry name" value="Proton glutamate symport protein"/>
    <property type="match status" value="1"/>
</dbReference>
<evidence type="ECO:0000256" key="3">
    <source>
        <dbReference type="ARBA" id="ARBA00022475"/>
    </source>
</evidence>
<comment type="caution">
    <text evidence="9">The sequence shown here is derived from an EMBL/GenBank/DDBJ whole genome shotgun (WGS) entry which is preliminary data.</text>
</comment>
<feature type="transmembrane region" description="Helical" evidence="8">
    <location>
        <begin position="18"/>
        <end position="37"/>
    </location>
</feature>
<feature type="transmembrane region" description="Helical" evidence="8">
    <location>
        <begin position="49"/>
        <end position="69"/>
    </location>
</feature>
<dbReference type="PANTHER" id="PTHR42865:SF7">
    <property type="entry name" value="PROTON_GLUTAMATE-ASPARTATE SYMPORTER"/>
    <property type="match status" value="1"/>
</dbReference>
<dbReference type="STRING" id="222984.GCA_000731985_02618"/>